<dbReference type="PANTHER" id="PTHR11467">
    <property type="entry name" value="HISTONE H1"/>
    <property type="match status" value="1"/>
</dbReference>
<dbReference type="Gramene" id="rna29313">
    <property type="protein sequence ID" value="RHN54302.1"/>
    <property type="gene ID" value="gene29313"/>
</dbReference>
<feature type="region of interest" description="Disordered" evidence="6">
    <location>
        <begin position="1"/>
        <end position="36"/>
    </location>
</feature>
<proteinExistence type="predicted"/>
<dbReference type="Pfam" id="PF00538">
    <property type="entry name" value="Linker_histone"/>
    <property type="match status" value="1"/>
</dbReference>
<evidence type="ECO:0000256" key="4">
    <source>
        <dbReference type="ARBA" id="ARBA00023125"/>
    </source>
</evidence>
<protein>
    <submittedName>
        <fullName evidence="8">Linker histone H1 and h5 family protein</fullName>
    </submittedName>
    <submittedName>
        <fullName evidence="9">Putative winged helix-turn-helix DNA-binding domain-containing protein</fullName>
    </submittedName>
</protein>
<feature type="domain" description="H15" evidence="7">
    <location>
        <begin position="34"/>
        <end position="104"/>
    </location>
</feature>
<keyword evidence="4 9" id="KW-0238">DNA-binding</keyword>
<dbReference type="KEGG" id="mtr:11429395"/>
<dbReference type="Proteomes" id="UP000265566">
    <property type="component" value="Chromosome 5"/>
</dbReference>
<dbReference type="OrthoDB" id="1110759at2759"/>
<reference evidence="9" key="4">
    <citation type="journal article" date="2018" name="Nat. Plants">
        <title>Whole-genome landscape of Medicago truncatula symbiotic genes.</title>
        <authorList>
            <person name="Pecrix Y."/>
            <person name="Gamas P."/>
            <person name="Carrere S."/>
        </authorList>
    </citation>
    <scope>NUCLEOTIDE SEQUENCE</scope>
    <source>
        <tissue evidence="9">Leaves</tissue>
    </source>
</reference>
<dbReference type="PROSITE" id="PS51504">
    <property type="entry name" value="H15"/>
    <property type="match status" value="1"/>
</dbReference>
<accession>G7JW49</accession>
<dbReference type="EnsemblPlants" id="AES95097">
    <property type="protein sequence ID" value="AES95097"/>
    <property type="gene ID" value="MTR_5g021730"/>
</dbReference>
<dbReference type="GO" id="GO:0009414">
    <property type="term" value="P:response to water deprivation"/>
    <property type="evidence" value="ECO:0007669"/>
    <property type="project" value="EnsemblPlants"/>
</dbReference>
<gene>
    <name evidence="10" type="primary">11429395</name>
    <name evidence="8" type="ordered locus">MTR_5g021730</name>
    <name evidence="9" type="ORF">MtrunA17_Chr5g0405221</name>
</gene>
<dbReference type="GO" id="GO:0031492">
    <property type="term" value="F:nucleosomal DNA binding"/>
    <property type="evidence" value="ECO:0000318"/>
    <property type="project" value="GO_Central"/>
</dbReference>
<dbReference type="eggNOG" id="ENOG502RZJS">
    <property type="taxonomic scope" value="Eukaryota"/>
</dbReference>
<dbReference type="GO" id="GO:0003690">
    <property type="term" value="F:double-stranded DNA binding"/>
    <property type="evidence" value="ECO:0000318"/>
    <property type="project" value="GO_Central"/>
</dbReference>
<dbReference type="InterPro" id="IPR005818">
    <property type="entry name" value="Histone_H1/H5_H15"/>
</dbReference>
<reference evidence="8 11" key="1">
    <citation type="journal article" date="2011" name="Nature">
        <title>The Medicago genome provides insight into the evolution of rhizobial symbioses.</title>
        <authorList>
            <person name="Young N.D."/>
            <person name="Debelle F."/>
            <person name="Oldroyd G.E."/>
            <person name="Geurts R."/>
            <person name="Cannon S.B."/>
            <person name="Udvardi M.K."/>
            <person name="Benedito V.A."/>
            <person name="Mayer K.F."/>
            <person name="Gouzy J."/>
            <person name="Schoof H."/>
            <person name="Van de Peer Y."/>
            <person name="Proost S."/>
            <person name="Cook D.R."/>
            <person name="Meyers B.C."/>
            <person name="Spannagl M."/>
            <person name="Cheung F."/>
            <person name="De Mita S."/>
            <person name="Krishnakumar V."/>
            <person name="Gundlach H."/>
            <person name="Zhou S."/>
            <person name="Mudge J."/>
            <person name="Bharti A.K."/>
            <person name="Murray J.D."/>
            <person name="Naoumkina M.A."/>
            <person name="Rosen B."/>
            <person name="Silverstein K.A."/>
            <person name="Tang H."/>
            <person name="Rombauts S."/>
            <person name="Zhao P.X."/>
            <person name="Zhou P."/>
            <person name="Barbe V."/>
            <person name="Bardou P."/>
            <person name="Bechner M."/>
            <person name="Bellec A."/>
            <person name="Berger A."/>
            <person name="Berges H."/>
            <person name="Bidwell S."/>
            <person name="Bisseling T."/>
            <person name="Choisne N."/>
            <person name="Couloux A."/>
            <person name="Denny R."/>
            <person name="Deshpande S."/>
            <person name="Dai X."/>
            <person name="Doyle J.J."/>
            <person name="Dudez A.M."/>
            <person name="Farmer A.D."/>
            <person name="Fouteau S."/>
            <person name="Franken C."/>
            <person name="Gibelin C."/>
            <person name="Gish J."/>
            <person name="Goldstein S."/>
            <person name="Gonzalez A.J."/>
            <person name="Green P.J."/>
            <person name="Hallab A."/>
            <person name="Hartog M."/>
            <person name="Hua A."/>
            <person name="Humphray S.J."/>
            <person name="Jeong D.H."/>
            <person name="Jing Y."/>
            <person name="Jocker A."/>
            <person name="Kenton S.M."/>
            <person name="Kim D.J."/>
            <person name="Klee K."/>
            <person name="Lai H."/>
            <person name="Lang C."/>
            <person name="Lin S."/>
            <person name="Macmil S.L."/>
            <person name="Magdelenat G."/>
            <person name="Matthews L."/>
            <person name="McCorrison J."/>
            <person name="Monaghan E.L."/>
            <person name="Mun J.H."/>
            <person name="Najar F.Z."/>
            <person name="Nicholson C."/>
            <person name="Noirot C."/>
            <person name="O'Bleness M."/>
            <person name="Paule C.R."/>
            <person name="Poulain J."/>
            <person name="Prion F."/>
            <person name="Qin B."/>
            <person name="Qu C."/>
            <person name="Retzel E.F."/>
            <person name="Riddle C."/>
            <person name="Sallet E."/>
            <person name="Samain S."/>
            <person name="Samson N."/>
            <person name="Sanders I."/>
            <person name="Saurat O."/>
            <person name="Scarpelli C."/>
            <person name="Schiex T."/>
            <person name="Segurens B."/>
            <person name="Severin A.J."/>
            <person name="Sherrier D.J."/>
            <person name="Shi R."/>
            <person name="Sims S."/>
            <person name="Singer S.R."/>
            <person name="Sinharoy S."/>
            <person name="Sterck L."/>
            <person name="Viollet A."/>
            <person name="Wang B.B."/>
            <person name="Wang K."/>
            <person name="Wang M."/>
            <person name="Wang X."/>
            <person name="Warfsmann J."/>
            <person name="Weissenbach J."/>
            <person name="White D.D."/>
            <person name="White J.D."/>
            <person name="Wiley G.B."/>
            <person name="Wincker P."/>
            <person name="Xing Y."/>
            <person name="Yang L."/>
            <person name="Yao Z."/>
            <person name="Ying F."/>
            <person name="Zhai J."/>
            <person name="Zhou L."/>
            <person name="Zuber A."/>
            <person name="Denarie J."/>
            <person name="Dixon R.A."/>
            <person name="May G.D."/>
            <person name="Schwartz D.C."/>
            <person name="Rogers J."/>
            <person name="Quetier F."/>
            <person name="Town C.D."/>
            <person name="Roe B.A."/>
        </authorList>
    </citation>
    <scope>NUCLEOTIDE SEQUENCE [LARGE SCALE GENOMIC DNA]</scope>
    <source>
        <strain evidence="8">A17</strain>
        <strain evidence="10 11">cv. Jemalong A17</strain>
    </source>
</reference>
<dbReference type="SUPFAM" id="SSF46785">
    <property type="entry name" value="Winged helix' DNA-binding domain"/>
    <property type="match status" value="1"/>
</dbReference>
<dbReference type="PANTHER" id="PTHR11467:SF36">
    <property type="entry name" value="HISTONE 24-RELATED"/>
    <property type="match status" value="1"/>
</dbReference>
<dbReference type="InterPro" id="IPR036390">
    <property type="entry name" value="WH_DNA-bd_sf"/>
</dbReference>
<evidence type="ECO:0000256" key="5">
    <source>
        <dbReference type="ARBA" id="ARBA00023242"/>
    </source>
</evidence>
<evidence type="ECO:0000313" key="9">
    <source>
        <dbReference type="EMBL" id="RHN54302.1"/>
    </source>
</evidence>
<dbReference type="OMA" id="PVYSAMI"/>
<dbReference type="EMBL" id="CM001221">
    <property type="protein sequence ID" value="AES95097.1"/>
    <property type="molecule type" value="Genomic_DNA"/>
</dbReference>
<evidence type="ECO:0000313" key="10">
    <source>
        <dbReference type="EnsemblPlants" id="AES95097"/>
    </source>
</evidence>
<organism evidence="8 11">
    <name type="scientific">Medicago truncatula</name>
    <name type="common">Barrel medic</name>
    <name type="synonym">Medicago tribuloides</name>
    <dbReference type="NCBI Taxonomy" id="3880"/>
    <lineage>
        <taxon>Eukaryota</taxon>
        <taxon>Viridiplantae</taxon>
        <taxon>Streptophyta</taxon>
        <taxon>Embryophyta</taxon>
        <taxon>Tracheophyta</taxon>
        <taxon>Spermatophyta</taxon>
        <taxon>Magnoliopsida</taxon>
        <taxon>eudicotyledons</taxon>
        <taxon>Gunneridae</taxon>
        <taxon>Pentapetalae</taxon>
        <taxon>rosids</taxon>
        <taxon>fabids</taxon>
        <taxon>Fabales</taxon>
        <taxon>Fabaceae</taxon>
        <taxon>Papilionoideae</taxon>
        <taxon>50 kb inversion clade</taxon>
        <taxon>NPAAA clade</taxon>
        <taxon>Hologalegina</taxon>
        <taxon>IRL clade</taxon>
        <taxon>Trifolieae</taxon>
        <taxon>Medicago</taxon>
    </lineage>
</organism>
<dbReference type="GO" id="GO:0030261">
    <property type="term" value="P:chromosome condensation"/>
    <property type="evidence" value="ECO:0000318"/>
    <property type="project" value="GO_Central"/>
</dbReference>
<dbReference type="STRING" id="3880.G7JW49"/>
<evidence type="ECO:0000256" key="3">
    <source>
        <dbReference type="ARBA" id="ARBA00022454"/>
    </source>
</evidence>
<keyword evidence="5" id="KW-0539">Nucleus</keyword>
<feature type="compositionally biased region" description="Basic residues" evidence="6">
    <location>
        <begin position="122"/>
        <end position="156"/>
    </location>
</feature>
<feature type="compositionally biased region" description="Basic and acidic residues" evidence="6">
    <location>
        <begin position="104"/>
        <end position="121"/>
    </location>
</feature>
<dbReference type="SMART" id="SM00526">
    <property type="entry name" value="H15"/>
    <property type="match status" value="1"/>
</dbReference>
<dbReference type="Proteomes" id="UP000002051">
    <property type="component" value="Chromosome 5"/>
</dbReference>
<dbReference type="Gene3D" id="1.10.10.10">
    <property type="entry name" value="Winged helix-like DNA-binding domain superfamily/Winged helix DNA-binding domain"/>
    <property type="match status" value="1"/>
</dbReference>
<name>G7JW49_MEDTR</name>
<evidence type="ECO:0000256" key="1">
    <source>
        <dbReference type="ARBA" id="ARBA00004123"/>
    </source>
</evidence>
<dbReference type="AlphaFoldDB" id="G7JW49"/>
<dbReference type="HOGENOM" id="CLU_052897_5_1_1"/>
<dbReference type="EMBL" id="PSQE01000005">
    <property type="protein sequence ID" value="RHN54302.1"/>
    <property type="molecule type" value="Genomic_DNA"/>
</dbReference>
<evidence type="ECO:0000256" key="2">
    <source>
        <dbReference type="ARBA" id="ARBA00004286"/>
    </source>
</evidence>
<dbReference type="GO" id="GO:0045910">
    <property type="term" value="P:negative regulation of DNA recombination"/>
    <property type="evidence" value="ECO:0000318"/>
    <property type="project" value="GO_Central"/>
</dbReference>
<evidence type="ECO:0000313" key="8">
    <source>
        <dbReference type="EMBL" id="AES95097.1"/>
    </source>
</evidence>
<feature type="compositionally biased region" description="Acidic residues" evidence="6">
    <location>
        <begin position="1"/>
        <end position="12"/>
    </location>
</feature>
<dbReference type="CDD" id="cd00073">
    <property type="entry name" value="H15"/>
    <property type="match status" value="1"/>
</dbReference>
<evidence type="ECO:0000256" key="6">
    <source>
        <dbReference type="SAM" id="MobiDB-lite"/>
    </source>
</evidence>
<dbReference type="InterPro" id="IPR036388">
    <property type="entry name" value="WH-like_DNA-bd_sf"/>
</dbReference>
<dbReference type="GO" id="GO:0005634">
    <property type="term" value="C:nucleus"/>
    <property type="evidence" value="ECO:0000318"/>
    <property type="project" value="GO_Central"/>
</dbReference>
<dbReference type="GO" id="GO:0006334">
    <property type="term" value="P:nucleosome assembly"/>
    <property type="evidence" value="ECO:0007669"/>
    <property type="project" value="InterPro"/>
</dbReference>
<feature type="region of interest" description="Disordered" evidence="6">
    <location>
        <begin position="104"/>
        <end position="164"/>
    </location>
</feature>
<evidence type="ECO:0000259" key="7">
    <source>
        <dbReference type="PROSITE" id="PS51504"/>
    </source>
</evidence>
<reference evidence="8 11" key="2">
    <citation type="journal article" date="2014" name="BMC Genomics">
        <title>An improved genome release (version Mt4.0) for the model legume Medicago truncatula.</title>
        <authorList>
            <person name="Tang H."/>
            <person name="Krishnakumar V."/>
            <person name="Bidwell S."/>
            <person name="Rosen B."/>
            <person name="Chan A."/>
            <person name="Zhou S."/>
            <person name="Gentzbittel L."/>
            <person name="Childs K.L."/>
            <person name="Yandell M."/>
            <person name="Gundlach H."/>
            <person name="Mayer K.F."/>
            <person name="Schwartz D.C."/>
            <person name="Town C.D."/>
        </authorList>
    </citation>
    <scope>GENOME REANNOTATION</scope>
    <source>
        <strain evidence="10 11">cv. Jemalong A17</strain>
    </source>
</reference>
<dbReference type="GO" id="GO:0000786">
    <property type="term" value="C:nucleosome"/>
    <property type="evidence" value="ECO:0007669"/>
    <property type="project" value="InterPro"/>
</dbReference>
<sequence>MSASGEVDDVEMPVEPKPVKEMKPKASKQTKTASHPPYFEMVKEALLALKERNGSSPYAIAKYMDEKFKPVLPANFKKILSLQLKNQTKRGKLVKIKASYKLSDAEKPKKEKKDSVAEKKQQNQKRKTNATVGGKKKVVNKKSKSIKSTTNKRGRKANAATETM</sequence>
<comment type="subcellular location">
    <subcellularLocation>
        <location evidence="2">Chromosome</location>
    </subcellularLocation>
    <subcellularLocation>
        <location evidence="1">Nucleus</location>
    </subcellularLocation>
</comment>
<evidence type="ECO:0000313" key="11">
    <source>
        <dbReference type="Proteomes" id="UP000002051"/>
    </source>
</evidence>
<dbReference type="PaxDb" id="3880-AES95097"/>
<keyword evidence="3" id="KW-0158">Chromosome</keyword>
<reference evidence="10" key="3">
    <citation type="submission" date="2015-04" db="UniProtKB">
        <authorList>
            <consortium name="EnsemblPlants"/>
        </authorList>
    </citation>
    <scope>IDENTIFICATION</scope>
    <source>
        <strain evidence="10">cv. Jemalong A17</strain>
    </source>
</reference>
<keyword evidence="11" id="KW-1185">Reference proteome</keyword>